<dbReference type="eggNOG" id="COG0438">
    <property type="taxonomic scope" value="Bacteria"/>
</dbReference>
<dbReference type="InterPro" id="IPR001296">
    <property type="entry name" value="Glyco_trans_1"/>
</dbReference>
<keyword evidence="2" id="KW-0808">Transferase</keyword>
<dbReference type="PANTHER" id="PTHR12526">
    <property type="entry name" value="GLYCOSYLTRANSFERASE"/>
    <property type="match status" value="1"/>
</dbReference>
<comment type="caution">
    <text evidence="2">The sequence shown here is derived from an EMBL/GenBank/DDBJ whole genome shotgun (WGS) entry which is preliminary data.</text>
</comment>
<evidence type="ECO:0000313" key="3">
    <source>
        <dbReference type="Proteomes" id="UP000005546"/>
    </source>
</evidence>
<dbReference type="PANTHER" id="PTHR12526:SF630">
    <property type="entry name" value="GLYCOSYLTRANSFERASE"/>
    <property type="match status" value="1"/>
</dbReference>
<evidence type="ECO:0000313" key="2">
    <source>
        <dbReference type="EMBL" id="EGG53195.1"/>
    </source>
</evidence>
<gene>
    <name evidence="2" type="ORF">HMPREF9442_01968</name>
</gene>
<sequence>MNILILNPILYTAERNIIPNVDSIKDTMIYNMCIGFVALGHNITLCAAEEFRPQKREDYDFDVHFFRSDWTHFFPPSLLPFSKDLLHYIKKFHKDFDCILTSEVFAIHSLMASIICPQKTIVWQELTSHQKKMFQVPSKLWYNIIGRWFMKKIIAVVPRSIYAYNFVRNYIPQTSKTIVDHGININKFIYTEKKKRQLISSSQLIHRKNIDGIILKFANLHLEKGYEDIKLLIAGRGNEETYLKQMVKDLGLTDFVDFLGFLPQEKLSEYVRTSLAFLVNTRQDLNMVSIPESICSGTPILTNSIPASAEYIKRKQLGIVKDDWGVNELKKIINENFIYVRNCKAYRSQLTNIESAKQLISIFNQYSKKD</sequence>
<dbReference type="HOGENOM" id="CLU_745372_0_0_10"/>
<dbReference type="AlphaFoldDB" id="F3QUU5"/>
<keyword evidence="3" id="KW-1185">Reference proteome</keyword>
<dbReference type="STRING" id="762982.HMPREF9442_01968"/>
<dbReference type="Proteomes" id="UP000005546">
    <property type="component" value="Unassembled WGS sequence"/>
</dbReference>
<accession>F3QUU5</accession>
<dbReference type="GO" id="GO:0016757">
    <property type="term" value="F:glycosyltransferase activity"/>
    <property type="evidence" value="ECO:0007669"/>
    <property type="project" value="InterPro"/>
</dbReference>
<evidence type="ECO:0000259" key="1">
    <source>
        <dbReference type="Pfam" id="PF00534"/>
    </source>
</evidence>
<dbReference type="RefSeq" id="WP_008627538.1">
    <property type="nucleotide sequence ID" value="NZ_GL883856.1"/>
</dbReference>
<dbReference type="Pfam" id="PF00534">
    <property type="entry name" value="Glycos_transf_1"/>
    <property type="match status" value="1"/>
</dbReference>
<reference evidence="2 3" key="1">
    <citation type="submission" date="2011-02" db="EMBL/GenBank/DDBJ databases">
        <authorList>
            <person name="Weinstock G."/>
            <person name="Sodergren E."/>
            <person name="Clifton S."/>
            <person name="Fulton L."/>
            <person name="Fulton B."/>
            <person name="Courtney L."/>
            <person name="Fronick C."/>
            <person name="Harrison M."/>
            <person name="Strong C."/>
            <person name="Farmer C."/>
            <person name="Delahaunty K."/>
            <person name="Markovic C."/>
            <person name="Hall O."/>
            <person name="Minx P."/>
            <person name="Tomlinson C."/>
            <person name="Mitreva M."/>
            <person name="Hou S."/>
            <person name="Chen J."/>
            <person name="Wollam A."/>
            <person name="Pepin K.H."/>
            <person name="Johnson M."/>
            <person name="Bhonagiri V."/>
            <person name="Zhang X."/>
            <person name="Suruliraj S."/>
            <person name="Warren W."/>
            <person name="Chinwalla A."/>
            <person name="Mardis E.R."/>
            <person name="Wilson R.K."/>
        </authorList>
    </citation>
    <scope>NUCLEOTIDE SEQUENCE [LARGE SCALE GENOMIC DNA]</scope>
    <source>
        <strain evidence="2 3">YIT 11841</strain>
    </source>
</reference>
<dbReference type="SUPFAM" id="SSF53756">
    <property type="entry name" value="UDP-Glycosyltransferase/glycogen phosphorylase"/>
    <property type="match status" value="1"/>
</dbReference>
<proteinExistence type="predicted"/>
<name>F3QUU5_9BACT</name>
<organism evidence="2 3">
    <name type="scientific">Paraprevotella xylaniphila YIT 11841</name>
    <dbReference type="NCBI Taxonomy" id="762982"/>
    <lineage>
        <taxon>Bacteria</taxon>
        <taxon>Pseudomonadati</taxon>
        <taxon>Bacteroidota</taxon>
        <taxon>Bacteroidia</taxon>
        <taxon>Bacteroidales</taxon>
        <taxon>Prevotellaceae</taxon>
        <taxon>Paraprevotella</taxon>
    </lineage>
</organism>
<dbReference type="GeneID" id="98396490"/>
<feature type="domain" description="Glycosyl transferase family 1" evidence="1">
    <location>
        <begin position="191"/>
        <end position="334"/>
    </location>
</feature>
<dbReference type="EMBL" id="AFBR01000056">
    <property type="protein sequence ID" value="EGG53195.1"/>
    <property type="molecule type" value="Genomic_DNA"/>
</dbReference>
<protein>
    <submittedName>
        <fullName evidence="2">Glycosyltransferase, group 1 family protein</fullName>
    </submittedName>
</protein>
<dbReference type="Gene3D" id="3.40.50.2000">
    <property type="entry name" value="Glycogen Phosphorylase B"/>
    <property type="match status" value="2"/>
</dbReference>